<feature type="domain" description="IclR-ED" evidence="4">
    <location>
        <begin position="73"/>
        <end position="260"/>
    </location>
</feature>
<dbReference type="Proteomes" id="UP000011645">
    <property type="component" value="Unassembled WGS sequence"/>
</dbReference>
<sequence length="272" mass="30300">MATNNTDSEPRTLTTVLNAIDIMHALMYLNGAGVTELADHLDESKSTTYTYLKSLEKGGLVTKAGTDYRLSYAMLIFGEYVRNQSPLYTIGRDEIDGVATETGQYAHLVVEENGRGHNLYKSKGKQAVGDDYQMAKFQQRDYLHITASGKAILAYLPRERVEEIVDCHGLPARTERTITSRERLFEELADVREQGYSQNDEEEIEGFRAIGAPIRSRDGSVLGSISVSGPKSVFSSESDYQELVDLVVRTANVVEVNVNMSKRSSEIIQEKN</sequence>
<dbReference type="InterPro" id="IPR029016">
    <property type="entry name" value="GAF-like_dom_sf"/>
</dbReference>
<dbReference type="EMBL" id="CP002063">
    <property type="protein sequence ID" value="ADJ16575.1"/>
    <property type="molecule type" value="Genomic_DNA"/>
</dbReference>
<dbReference type="PANTHER" id="PTHR30136">
    <property type="entry name" value="HELIX-TURN-HELIX TRANSCRIPTIONAL REGULATOR, ICLR FAMILY"/>
    <property type="match status" value="1"/>
</dbReference>
<reference evidence="5 7" key="1">
    <citation type="journal article" date="2010" name="J. Bacteriol.">
        <title>Complete genome sequence of Halalkalicoccus jeotgali B3(T), an extremely halophilic archaeon.</title>
        <authorList>
            <person name="Roh S.W."/>
            <person name="Nam Y.D."/>
            <person name="Nam S.H."/>
            <person name="Choi S.H."/>
            <person name="Park H.S."/>
            <person name="Bae J.W."/>
        </authorList>
    </citation>
    <scope>NUCLEOTIDE SEQUENCE [LARGE SCALE GENOMIC DNA]</scope>
    <source>
        <strain evidence="5">B3</strain>
        <strain evidence="7">DSM 18796 / CECT 7217 / JCM 14584 / KCTC 4019 / B3</strain>
        <plasmid evidence="7">1</plasmid>
    </source>
</reference>
<dbReference type="GO" id="GO:0003700">
    <property type="term" value="F:DNA-binding transcription factor activity"/>
    <property type="evidence" value="ECO:0007669"/>
    <property type="project" value="TreeGrafter"/>
</dbReference>
<dbReference type="PROSITE" id="PS51078">
    <property type="entry name" value="ICLR_ED"/>
    <property type="match status" value="1"/>
</dbReference>
<dbReference type="OrthoDB" id="14763at2157"/>
<geneLocation type="plasmid" evidence="5 7">
    <name>1</name>
</geneLocation>
<dbReference type="eggNOG" id="arCOG02798">
    <property type="taxonomic scope" value="Archaea"/>
</dbReference>
<evidence type="ECO:0000313" key="5">
    <source>
        <dbReference type="EMBL" id="ADJ16575.1"/>
    </source>
</evidence>
<evidence type="ECO:0000313" key="7">
    <source>
        <dbReference type="Proteomes" id="UP000000390"/>
    </source>
</evidence>
<dbReference type="PANTHER" id="PTHR30136:SF35">
    <property type="entry name" value="HTH-TYPE TRANSCRIPTIONAL REGULATOR RV1719"/>
    <property type="match status" value="1"/>
</dbReference>
<dbReference type="Pfam" id="PF09339">
    <property type="entry name" value="HTH_IclR"/>
    <property type="match status" value="1"/>
</dbReference>
<evidence type="ECO:0000256" key="1">
    <source>
        <dbReference type="ARBA" id="ARBA00023015"/>
    </source>
</evidence>
<dbReference type="AlphaFoldDB" id="D8JBC2"/>
<dbReference type="GeneID" id="9421020"/>
<dbReference type="HOGENOM" id="CLU_062618_6_1_2"/>
<evidence type="ECO:0000313" key="8">
    <source>
        <dbReference type="Proteomes" id="UP000011645"/>
    </source>
</evidence>
<evidence type="ECO:0000256" key="2">
    <source>
        <dbReference type="ARBA" id="ARBA00023125"/>
    </source>
</evidence>
<gene>
    <name evidence="5" type="ordered locus">HacjB3_16086</name>
    <name evidence="6" type="ORF">C497_01165</name>
</gene>
<reference evidence="6 8" key="2">
    <citation type="journal article" date="2014" name="PLoS Genet.">
        <title>Phylogenetically driven sequencing of extremely halophilic archaea reveals strategies for static and dynamic osmo-response.</title>
        <authorList>
            <person name="Becker E.A."/>
            <person name="Seitzer P.M."/>
            <person name="Tritt A."/>
            <person name="Larsen D."/>
            <person name="Krusor M."/>
            <person name="Yao A.I."/>
            <person name="Wu D."/>
            <person name="Madern D."/>
            <person name="Eisen J.A."/>
            <person name="Darling A.E."/>
            <person name="Facciotti M.T."/>
        </authorList>
    </citation>
    <scope>NUCLEOTIDE SEQUENCE [LARGE SCALE GENOMIC DNA]</scope>
    <source>
        <strain evidence="6">B3</strain>
        <strain evidence="8">DSM 18796 / CECT 7217 / JCM 14584 / KCTC 4019 / B3</strain>
    </source>
</reference>
<dbReference type="PATRIC" id="fig|795797.18.peg.3184"/>
<dbReference type="GO" id="GO:0045892">
    <property type="term" value="P:negative regulation of DNA-templated transcription"/>
    <property type="evidence" value="ECO:0007669"/>
    <property type="project" value="TreeGrafter"/>
</dbReference>
<dbReference type="CDD" id="cd00090">
    <property type="entry name" value="HTH_ARSR"/>
    <property type="match status" value="1"/>
</dbReference>
<name>D8JBC2_HALJB</name>
<dbReference type="SUPFAM" id="SSF55781">
    <property type="entry name" value="GAF domain-like"/>
    <property type="match status" value="1"/>
</dbReference>
<dbReference type="InterPro" id="IPR011991">
    <property type="entry name" value="ArsR-like_HTH"/>
</dbReference>
<keyword evidence="5" id="KW-0614">Plasmid</keyword>
<evidence type="ECO:0000256" key="3">
    <source>
        <dbReference type="ARBA" id="ARBA00023163"/>
    </source>
</evidence>
<keyword evidence="1" id="KW-0805">Transcription regulation</keyword>
<dbReference type="GO" id="GO:0003677">
    <property type="term" value="F:DNA binding"/>
    <property type="evidence" value="ECO:0007669"/>
    <property type="project" value="UniProtKB-KW"/>
</dbReference>
<accession>D8JBC2</accession>
<keyword evidence="2" id="KW-0238">DNA-binding</keyword>
<keyword evidence="3" id="KW-0804">Transcription</keyword>
<dbReference type="InterPro" id="IPR036390">
    <property type="entry name" value="WH_DNA-bd_sf"/>
</dbReference>
<dbReference type="Gene3D" id="3.30.450.40">
    <property type="match status" value="1"/>
</dbReference>
<dbReference type="EMBL" id="AOHV01000005">
    <property type="protein sequence ID" value="ELY41329.1"/>
    <property type="molecule type" value="Genomic_DNA"/>
</dbReference>
<evidence type="ECO:0000259" key="4">
    <source>
        <dbReference type="PROSITE" id="PS51078"/>
    </source>
</evidence>
<dbReference type="InterPro" id="IPR014757">
    <property type="entry name" value="Tscrpt_reg_IclR_C"/>
</dbReference>
<protein>
    <submittedName>
        <fullName evidence="5">ArcR family transcription regulator</fullName>
    </submittedName>
</protein>
<dbReference type="Pfam" id="PF01614">
    <property type="entry name" value="IclR_C"/>
    <property type="match status" value="1"/>
</dbReference>
<dbReference type="Gene3D" id="1.10.10.10">
    <property type="entry name" value="Winged helix-like DNA-binding domain superfamily/Winged helix DNA-binding domain"/>
    <property type="match status" value="1"/>
</dbReference>
<dbReference type="SMART" id="SM00346">
    <property type="entry name" value="HTH_ICLR"/>
    <property type="match status" value="1"/>
</dbReference>
<dbReference type="InterPro" id="IPR005471">
    <property type="entry name" value="Tscrpt_reg_IclR_N"/>
</dbReference>
<dbReference type="InterPro" id="IPR036388">
    <property type="entry name" value="WH-like_DNA-bd_sf"/>
</dbReference>
<dbReference type="RefSeq" id="WP_008413863.1">
    <property type="nucleotide sequence ID" value="NC_014298.1"/>
</dbReference>
<dbReference type="InterPro" id="IPR050707">
    <property type="entry name" value="HTH_MetabolicPath_Reg"/>
</dbReference>
<dbReference type="KEGG" id="hje:HacjB3_16086"/>
<keyword evidence="8" id="KW-1185">Reference proteome</keyword>
<dbReference type="Proteomes" id="UP000000390">
    <property type="component" value="Plasmid 1"/>
</dbReference>
<proteinExistence type="predicted"/>
<evidence type="ECO:0000313" key="6">
    <source>
        <dbReference type="EMBL" id="ELY41329.1"/>
    </source>
</evidence>
<organism evidence="5 7">
    <name type="scientific">Halalkalicoccus jeotgali (strain DSM 18796 / CECT 7217 / JCM 14584 / KCTC 4019 / B3)</name>
    <dbReference type="NCBI Taxonomy" id="795797"/>
    <lineage>
        <taxon>Archaea</taxon>
        <taxon>Methanobacteriati</taxon>
        <taxon>Methanobacteriota</taxon>
        <taxon>Stenosarchaea group</taxon>
        <taxon>Halobacteria</taxon>
        <taxon>Halobacteriales</taxon>
        <taxon>Halococcaceae</taxon>
        <taxon>Halalkalicoccus</taxon>
    </lineage>
</organism>
<dbReference type="SUPFAM" id="SSF46785">
    <property type="entry name" value="Winged helix' DNA-binding domain"/>
    <property type="match status" value="1"/>
</dbReference>